<dbReference type="Proteomes" id="UP000735302">
    <property type="component" value="Unassembled WGS sequence"/>
</dbReference>
<keyword evidence="3" id="KW-1185">Reference proteome</keyword>
<sequence length="761" mass="82988">MRFDEAKIRQIKKLSQARSKLALNRSRLVVAVQDHEHFRLKLIYGRKKKIVNSLRETEIKLQLFRVALGEPCVAHPKPTHYRLPFSTCSFTSFAEVFSQVGEYFMELVCPLSIPILLPNGVDAQCNALKRLCYNEGIEESKIDQILMVEECVVNKAGKSKCKIKIDNSSVILLNDKSDFPRLSPRPSLLNLVEKVGGRRKSMQPQSLASADRDMFLACKDSTRKGIFKARARSNSESGRGTLSSPEDGGAGGGFLGAAGHYNHQNSVGEAGSVYSGLNTPIVIDRKSSLSSPMMAGHVRHILNSLDAKMNQMNGSGGRLGGGRNSLDADSIAEEGGEVRTMDRRSSADDVEDRDSTNSHSSSTNGNRRNSSGWSQRRVDSIEEDVESATPATRHEAEVIHHDRSALYNLRNKRRASLQHQRCVDVDDTDLLAARRTFTLPESEFIYPYNHTGSHQNNDDRTTNNNSGSSACRPPSCSTVIVPQKNCQYFPPTTIRVDPPSTTSNYSLSSSTGSGAAAAREVSPIPECELEMKSLHSSSQSVREYEASPTFSGTSQHLEISAQEPIALGRAPLASCDDESGDSDDKNDRLISQAPQLPLTEQDGWNVSCVEKDLENDKAKYTSTSNDPFTADHSKVSDMQTQSSLDSSNPPPAGASVKPKTLRTPSDIENQNNLTFTEPGSRTSLIEESFSGSELTDKLSTCDSGLMQNLCDNPCSQSLKTGGRSPSPSSAIKADGCPEHQTKLAISKSSQFANGLTKTEEV</sequence>
<feature type="region of interest" description="Disordered" evidence="1">
    <location>
        <begin position="446"/>
        <end position="474"/>
    </location>
</feature>
<gene>
    <name evidence="2" type="ORF">PoB_005344300</name>
</gene>
<protein>
    <submittedName>
        <fullName evidence="2">Voltage-gated hydrogen channel 1</fullName>
    </submittedName>
</protein>
<feature type="compositionally biased region" description="Basic and acidic residues" evidence="1">
    <location>
        <begin position="336"/>
        <end position="347"/>
    </location>
</feature>
<feature type="region of interest" description="Disordered" evidence="1">
    <location>
        <begin position="333"/>
        <end position="399"/>
    </location>
</feature>
<evidence type="ECO:0000313" key="3">
    <source>
        <dbReference type="Proteomes" id="UP000735302"/>
    </source>
</evidence>
<feature type="compositionally biased region" description="Low complexity" evidence="1">
    <location>
        <begin position="357"/>
        <end position="375"/>
    </location>
</feature>
<evidence type="ECO:0000256" key="1">
    <source>
        <dbReference type="SAM" id="MobiDB-lite"/>
    </source>
</evidence>
<reference evidence="2 3" key="1">
    <citation type="journal article" date="2021" name="Elife">
        <title>Chloroplast acquisition without the gene transfer in kleptoplastic sea slugs, Plakobranchus ocellatus.</title>
        <authorList>
            <person name="Maeda T."/>
            <person name="Takahashi S."/>
            <person name="Yoshida T."/>
            <person name="Shimamura S."/>
            <person name="Takaki Y."/>
            <person name="Nagai Y."/>
            <person name="Toyoda A."/>
            <person name="Suzuki Y."/>
            <person name="Arimoto A."/>
            <person name="Ishii H."/>
            <person name="Satoh N."/>
            <person name="Nishiyama T."/>
            <person name="Hasebe M."/>
            <person name="Maruyama T."/>
            <person name="Minagawa J."/>
            <person name="Obokata J."/>
            <person name="Shigenobu S."/>
        </authorList>
    </citation>
    <scope>NUCLEOTIDE SEQUENCE [LARGE SCALE GENOMIC DNA]</scope>
</reference>
<dbReference type="EMBL" id="BLXT01005873">
    <property type="protein sequence ID" value="GFO26938.1"/>
    <property type="molecule type" value="Genomic_DNA"/>
</dbReference>
<comment type="caution">
    <text evidence="2">The sequence shown here is derived from an EMBL/GenBank/DDBJ whole genome shotgun (WGS) entry which is preliminary data.</text>
</comment>
<feature type="region of interest" description="Disordered" evidence="1">
    <location>
        <begin position="230"/>
        <end position="251"/>
    </location>
</feature>
<name>A0AAV4C7E9_9GAST</name>
<feature type="compositionally biased region" description="Low complexity" evidence="1">
    <location>
        <begin position="500"/>
        <end position="518"/>
    </location>
</feature>
<feature type="compositionally biased region" description="Polar residues" evidence="1">
    <location>
        <begin position="662"/>
        <end position="681"/>
    </location>
</feature>
<dbReference type="AlphaFoldDB" id="A0AAV4C7E9"/>
<feature type="compositionally biased region" description="Polar residues" evidence="1">
    <location>
        <begin position="232"/>
        <end position="244"/>
    </location>
</feature>
<organism evidence="2 3">
    <name type="scientific">Plakobranchus ocellatus</name>
    <dbReference type="NCBI Taxonomy" id="259542"/>
    <lineage>
        <taxon>Eukaryota</taxon>
        <taxon>Metazoa</taxon>
        <taxon>Spiralia</taxon>
        <taxon>Lophotrochozoa</taxon>
        <taxon>Mollusca</taxon>
        <taxon>Gastropoda</taxon>
        <taxon>Heterobranchia</taxon>
        <taxon>Euthyneura</taxon>
        <taxon>Panpulmonata</taxon>
        <taxon>Sacoglossa</taxon>
        <taxon>Placobranchoidea</taxon>
        <taxon>Plakobranchidae</taxon>
        <taxon>Plakobranchus</taxon>
    </lineage>
</organism>
<feature type="region of interest" description="Disordered" evidence="1">
    <location>
        <begin position="491"/>
        <end position="556"/>
    </location>
</feature>
<feature type="compositionally biased region" description="Polar residues" evidence="1">
    <location>
        <begin position="636"/>
        <end position="647"/>
    </location>
</feature>
<feature type="region of interest" description="Disordered" evidence="1">
    <location>
        <begin position="572"/>
        <end position="603"/>
    </location>
</feature>
<proteinExistence type="predicted"/>
<feature type="compositionally biased region" description="Polar residues" evidence="1">
    <location>
        <begin position="462"/>
        <end position="474"/>
    </location>
</feature>
<feature type="region of interest" description="Disordered" evidence="1">
    <location>
        <begin position="618"/>
        <end position="681"/>
    </location>
</feature>
<evidence type="ECO:0000313" key="2">
    <source>
        <dbReference type="EMBL" id="GFO26938.1"/>
    </source>
</evidence>
<accession>A0AAV4C7E9</accession>